<dbReference type="InterPro" id="IPR013384">
    <property type="entry name" value="Flagell_FlgL"/>
</dbReference>
<keyword evidence="6" id="KW-0966">Cell projection</keyword>
<dbReference type="GO" id="GO:0071973">
    <property type="term" value="P:bacterial-type flagellum-dependent cell motility"/>
    <property type="evidence" value="ECO:0007669"/>
    <property type="project" value="InterPro"/>
</dbReference>
<dbReference type="Gene3D" id="1.20.1330.10">
    <property type="entry name" value="f41 fragment of flagellin, N-terminal domain"/>
    <property type="match status" value="1"/>
</dbReference>
<dbReference type="Proteomes" id="UP000247459">
    <property type="component" value="Unassembled WGS sequence"/>
</dbReference>
<dbReference type="AlphaFoldDB" id="A0A2W0CFK5"/>
<evidence type="ECO:0000313" key="6">
    <source>
        <dbReference type="EMBL" id="PYY29569.1"/>
    </source>
</evidence>
<feature type="domain" description="Flagellin C-terminal" evidence="5">
    <location>
        <begin position="214"/>
        <end position="296"/>
    </location>
</feature>
<sequence length="297" mass="33237">MRITQSMMSSGMMHNLQNNYQRMDKYQEQLLTQKQLNRPSDNPVGVSSALNYRQEVSFTVQFSENVEDADSWMKFTDSVLTETTSIVQRLSELAVQAGTETMPEDARINVLQEVGQLYDQLVSLGNSQFKNKYIFNGQRTDQKPYPDDPANTTYQLDTGVVNYQIGAGITVPVNMIGDSVFGKFGEADGLFKVVDEFKNALTSDDTAGIQSSIEALQNSLQNITTAQAEIGGKQNRLDFTMSRLEGLELNYLDLQSQVEDTDMAKAITELKTAESVYQSSLDTIARIIRPSLLDFLR</sequence>
<dbReference type="EMBL" id="PRLG01000018">
    <property type="protein sequence ID" value="PYY29569.1"/>
    <property type="molecule type" value="Genomic_DNA"/>
</dbReference>
<comment type="subcellular location">
    <subcellularLocation>
        <location evidence="1">Bacterial flagellum</location>
    </subcellularLocation>
</comment>
<proteinExistence type="inferred from homology"/>
<dbReference type="GO" id="GO:0009424">
    <property type="term" value="C:bacterial-type flagellum hook"/>
    <property type="evidence" value="ECO:0007669"/>
    <property type="project" value="InterPro"/>
</dbReference>
<evidence type="ECO:0000256" key="3">
    <source>
        <dbReference type="ARBA" id="ARBA00023143"/>
    </source>
</evidence>
<dbReference type="SUPFAM" id="SSF64518">
    <property type="entry name" value="Phase 1 flagellin"/>
    <property type="match status" value="1"/>
</dbReference>
<dbReference type="RefSeq" id="WP_110758639.1">
    <property type="nucleotide sequence ID" value="NZ_JAMAVB010000020.1"/>
</dbReference>
<comment type="caution">
    <text evidence="6">The sequence shown here is derived from an EMBL/GenBank/DDBJ whole genome shotgun (WGS) entry which is preliminary data.</text>
</comment>
<dbReference type="NCBIfam" id="TIGR02550">
    <property type="entry name" value="flagell_flgL"/>
    <property type="match status" value="1"/>
</dbReference>
<evidence type="ECO:0000259" key="5">
    <source>
        <dbReference type="Pfam" id="PF00700"/>
    </source>
</evidence>
<organism evidence="6 7">
    <name type="scientific">Paenibacillus illinoisensis</name>
    <dbReference type="NCBI Taxonomy" id="59845"/>
    <lineage>
        <taxon>Bacteria</taxon>
        <taxon>Bacillati</taxon>
        <taxon>Bacillota</taxon>
        <taxon>Bacilli</taxon>
        <taxon>Bacillales</taxon>
        <taxon>Paenibacillaceae</taxon>
        <taxon>Paenibacillus</taxon>
    </lineage>
</organism>
<name>A0A2W0CFK5_9BACL</name>
<dbReference type="InterPro" id="IPR001029">
    <property type="entry name" value="Flagellin_N"/>
</dbReference>
<gene>
    <name evidence="6" type="ORF">PIL02S_02534</name>
</gene>
<reference evidence="6 7" key="1">
    <citation type="submission" date="2018-01" db="EMBL/GenBank/DDBJ databases">
        <title>Genome sequence of the PGP bacterium Paenibacillus illinoisensis E3.</title>
        <authorList>
            <person name="Rolli E."/>
            <person name="Marasco R."/>
            <person name="Bessem C."/>
            <person name="Michoud G."/>
            <person name="Gaiarsa S."/>
            <person name="Borin S."/>
            <person name="Daffonchio D."/>
        </authorList>
    </citation>
    <scope>NUCLEOTIDE SEQUENCE [LARGE SCALE GENOMIC DNA]</scope>
    <source>
        <strain evidence="6 7">E3</strain>
    </source>
</reference>
<accession>A0A2W0CFK5</accession>
<evidence type="ECO:0000256" key="2">
    <source>
        <dbReference type="ARBA" id="ARBA00005709"/>
    </source>
</evidence>
<keyword evidence="3" id="KW-0975">Bacterial flagellum</keyword>
<dbReference type="OrthoDB" id="9758307at2"/>
<evidence type="ECO:0000256" key="1">
    <source>
        <dbReference type="ARBA" id="ARBA00004365"/>
    </source>
</evidence>
<dbReference type="PANTHER" id="PTHR42792:SF1">
    <property type="entry name" value="FLAGELLAR HOOK-ASSOCIATED PROTEIN 3"/>
    <property type="match status" value="1"/>
</dbReference>
<evidence type="ECO:0000259" key="4">
    <source>
        <dbReference type="Pfam" id="PF00669"/>
    </source>
</evidence>
<evidence type="ECO:0000313" key="7">
    <source>
        <dbReference type="Proteomes" id="UP000247459"/>
    </source>
</evidence>
<protein>
    <submittedName>
        <fullName evidence="6">Flagellar hook-associated protein 3</fullName>
    </submittedName>
</protein>
<feature type="domain" description="Flagellin N-terminal" evidence="4">
    <location>
        <begin position="4"/>
        <end position="140"/>
    </location>
</feature>
<keyword evidence="6" id="KW-0282">Flagellum</keyword>
<dbReference type="PANTHER" id="PTHR42792">
    <property type="entry name" value="FLAGELLIN"/>
    <property type="match status" value="1"/>
</dbReference>
<dbReference type="GO" id="GO:0005198">
    <property type="term" value="F:structural molecule activity"/>
    <property type="evidence" value="ECO:0007669"/>
    <property type="project" value="InterPro"/>
</dbReference>
<dbReference type="Pfam" id="PF00669">
    <property type="entry name" value="Flagellin_N"/>
    <property type="match status" value="1"/>
</dbReference>
<keyword evidence="6" id="KW-0969">Cilium</keyword>
<comment type="similarity">
    <text evidence="2">Belongs to the bacterial flagellin family.</text>
</comment>
<dbReference type="Pfam" id="PF00700">
    <property type="entry name" value="Flagellin_C"/>
    <property type="match status" value="1"/>
</dbReference>
<dbReference type="InterPro" id="IPR001492">
    <property type="entry name" value="Flagellin"/>
</dbReference>
<dbReference type="InterPro" id="IPR046358">
    <property type="entry name" value="Flagellin_C"/>
</dbReference>